<comment type="caution">
    <text evidence="1">The sequence shown here is derived from an EMBL/GenBank/DDBJ whole genome shotgun (WGS) entry which is preliminary data.</text>
</comment>
<evidence type="ECO:0000313" key="1">
    <source>
        <dbReference type="EMBL" id="KDE73384.1"/>
    </source>
</evidence>
<dbReference type="AlphaFoldDB" id="A0AB73C596"/>
<reference evidence="1 2" key="1">
    <citation type="submission" date="2014-01" db="EMBL/GenBank/DDBJ databases">
        <title>Comparative genomics of Fusobacterium necrophorum wild isolates.</title>
        <authorList>
            <person name="Kittichotirat W."/>
            <person name="Bumgarner R.E."/>
            <person name="Lawrence P."/>
        </authorList>
    </citation>
    <scope>NUCLEOTIDE SEQUENCE [LARGE SCALE GENOMIC DNA]</scope>
    <source>
        <strain evidence="1 2">DJ-2</strain>
    </source>
</reference>
<name>A0AB73C596_9FUSO</name>
<protein>
    <submittedName>
        <fullName evidence="1">Uncharacterized protein</fullName>
    </submittedName>
</protein>
<evidence type="ECO:0000313" key="2">
    <source>
        <dbReference type="Proteomes" id="UP000027058"/>
    </source>
</evidence>
<dbReference type="RefSeq" id="WP_035905451.1">
    <property type="nucleotide sequence ID" value="NZ_JAAH01000012.1"/>
</dbReference>
<dbReference type="Proteomes" id="UP000027058">
    <property type="component" value="Unassembled WGS sequence"/>
</dbReference>
<gene>
    <name evidence="1" type="ORF">FUSO8_01735</name>
</gene>
<proteinExistence type="predicted"/>
<accession>A0AB73C596</accession>
<organism evidence="1 2">
    <name type="scientific">Fusobacterium necrophorum DJ-2</name>
    <dbReference type="NCBI Taxonomy" id="1441737"/>
    <lineage>
        <taxon>Bacteria</taxon>
        <taxon>Fusobacteriati</taxon>
        <taxon>Fusobacteriota</taxon>
        <taxon>Fusobacteriia</taxon>
        <taxon>Fusobacteriales</taxon>
        <taxon>Fusobacteriaceae</taxon>
        <taxon>Fusobacterium</taxon>
    </lineage>
</organism>
<sequence>MIKFKQEFEILKNLIEKYCDEEDKKKLLDFLISENGFPNKYIISEFSRLKISSKMTEEELKEYKEKILMCI</sequence>
<dbReference type="EMBL" id="JAAH01000012">
    <property type="protein sequence ID" value="KDE73384.1"/>
    <property type="molecule type" value="Genomic_DNA"/>
</dbReference>